<comment type="caution">
    <text evidence="7">The sequence shown here is derived from an EMBL/GenBank/DDBJ whole genome shotgun (WGS) entry which is preliminary data.</text>
</comment>
<keyword evidence="3 6" id="KW-0812">Transmembrane</keyword>
<dbReference type="STRING" id="1481914.JCM19241_4253"/>
<proteinExistence type="predicted"/>
<dbReference type="Proteomes" id="UP000031666">
    <property type="component" value="Unassembled WGS sequence"/>
</dbReference>
<dbReference type="Pfam" id="PF03788">
    <property type="entry name" value="LrgA"/>
    <property type="match status" value="1"/>
</dbReference>
<dbReference type="GO" id="GO:0005886">
    <property type="term" value="C:plasma membrane"/>
    <property type="evidence" value="ECO:0007669"/>
    <property type="project" value="UniProtKB-SubCell"/>
</dbReference>
<dbReference type="InterPro" id="IPR005538">
    <property type="entry name" value="LrgA/CidA"/>
</dbReference>
<organism evidence="7 8">
    <name type="scientific">Vibrio ishigakensis</name>
    <dbReference type="NCBI Taxonomy" id="1481914"/>
    <lineage>
        <taxon>Bacteria</taxon>
        <taxon>Pseudomonadati</taxon>
        <taxon>Pseudomonadota</taxon>
        <taxon>Gammaproteobacteria</taxon>
        <taxon>Vibrionales</taxon>
        <taxon>Vibrionaceae</taxon>
        <taxon>Vibrio</taxon>
    </lineage>
</organism>
<reference evidence="7 8" key="1">
    <citation type="submission" date="2015-01" db="EMBL/GenBank/DDBJ databases">
        <title>Vibrio sp. C94 JCM 19241 whole genome shotgun sequence.</title>
        <authorList>
            <person name="Sawabe T."/>
            <person name="Meirelles P."/>
            <person name="Feng G."/>
            <person name="Sayaka M."/>
            <person name="Hattori M."/>
            <person name="Ohkuma M."/>
        </authorList>
    </citation>
    <scope>NUCLEOTIDE SEQUENCE [LARGE SCALE GENOMIC DNA]</scope>
    <source>
        <strain evidence="8">JCM 19241</strain>
    </source>
</reference>
<dbReference type="EMBL" id="BBSC01000006">
    <property type="protein sequence ID" value="GAM76716.1"/>
    <property type="molecule type" value="Genomic_DNA"/>
</dbReference>
<dbReference type="AlphaFoldDB" id="A0A0B8QDH1"/>
<sequence length="120" mass="12925">MQKALYYILSATLICLALMAGNFLQVHLSLAIPGSVLGLIILFLGLVSGLVKPHWVQPSASLLIKYMIILFVPISVGLMNHYHLLLDNALAIIVSVVLGSLFVLCALSLALDKLLGESKK</sequence>
<feature type="transmembrane region" description="Helical" evidence="6">
    <location>
        <begin position="89"/>
        <end position="111"/>
    </location>
</feature>
<feature type="transmembrane region" description="Helical" evidence="6">
    <location>
        <begin position="30"/>
        <end position="51"/>
    </location>
</feature>
<evidence type="ECO:0000256" key="2">
    <source>
        <dbReference type="ARBA" id="ARBA00022475"/>
    </source>
</evidence>
<protein>
    <submittedName>
        <fullName evidence="7">Antiholin-like protein lrgA</fullName>
    </submittedName>
</protein>
<evidence type="ECO:0000256" key="3">
    <source>
        <dbReference type="ARBA" id="ARBA00022692"/>
    </source>
</evidence>
<keyword evidence="5 6" id="KW-0472">Membrane</keyword>
<feature type="transmembrane region" description="Helical" evidence="6">
    <location>
        <begin position="63"/>
        <end position="83"/>
    </location>
</feature>
<evidence type="ECO:0000313" key="8">
    <source>
        <dbReference type="Proteomes" id="UP000031666"/>
    </source>
</evidence>
<dbReference type="PANTHER" id="PTHR33931:SF5">
    <property type="entry name" value="UPF0299 MEMBRANE PROTEIN YOHJ"/>
    <property type="match status" value="1"/>
</dbReference>
<feature type="transmembrane region" description="Helical" evidence="6">
    <location>
        <begin position="5"/>
        <end position="24"/>
    </location>
</feature>
<name>A0A0B8QDH1_9VIBR</name>
<evidence type="ECO:0000256" key="6">
    <source>
        <dbReference type="SAM" id="Phobius"/>
    </source>
</evidence>
<evidence type="ECO:0000313" key="7">
    <source>
        <dbReference type="EMBL" id="GAM76716.1"/>
    </source>
</evidence>
<dbReference type="PANTHER" id="PTHR33931">
    <property type="entry name" value="HOLIN-LIKE PROTEIN CIDA-RELATED"/>
    <property type="match status" value="1"/>
</dbReference>
<keyword evidence="4 6" id="KW-1133">Transmembrane helix</keyword>
<accession>A0A0B8QDH1</accession>
<reference evidence="7 8" key="2">
    <citation type="submission" date="2015-01" db="EMBL/GenBank/DDBJ databases">
        <authorList>
            <consortium name="NBRP consortium"/>
            <person name="Sawabe T."/>
            <person name="Meirelles P."/>
            <person name="Feng G."/>
            <person name="Sayaka M."/>
            <person name="Hattori M."/>
            <person name="Ohkuma M."/>
        </authorList>
    </citation>
    <scope>NUCLEOTIDE SEQUENCE [LARGE SCALE GENOMIC DNA]</scope>
    <source>
        <strain evidence="8">JCM 19241</strain>
    </source>
</reference>
<evidence type="ECO:0000256" key="1">
    <source>
        <dbReference type="ARBA" id="ARBA00004651"/>
    </source>
</evidence>
<gene>
    <name evidence="7" type="ORF">JCM19241_4253</name>
</gene>
<evidence type="ECO:0000256" key="5">
    <source>
        <dbReference type="ARBA" id="ARBA00023136"/>
    </source>
</evidence>
<comment type="subcellular location">
    <subcellularLocation>
        <location evidence="1">Cell membrane</location>
        <topology evidence="1">Multi-pass membrane protein</topology>
    </subcellularLocation>
</comment>
<evidence type="ECO:0000256" key="4">
    <source>
        <dbReference type="ARBA" id="ARBA00022989"/>
    </source>
</evidence>
<keyword evidence="2" id="KW-1003">Cell membrane</keyword>